<dbReference type="SUPFAM" id="SSF53613">
    <property type="entry name" value="Ribokinase-like"/>
    <property type="match status" value="1"/>
</dbReference>
<comment type="similarity">
    <text evidence="1">Belongs to the carbohydrate kinase PfkB family.</text>
</comment>
<feature type="domain" description="Carbohydrate kinase PfkB" evidence="4">
    <location>
        <begin position="8"/>
        <end position="307"/>
    </location>
</feature>
<dbReference type="Pfam" id="PF00294">
    <property type="entry name" value="PfkB"/>
    <property type="match status" value="1"/>
</dbReference>
<accession>E0RVW4</accession>
<reference evidence="5 6" key="1">
    <citation type="journal article" date="2010" name="PLoS ONE">
        <title>The glycobiome of the rumen bacterium Butyrivibrio proteoclasticus B316(T) highlights adaptation to a polysaccharide-rich environment.</title>
        <authorList>
            <person name="Kelly W.J."/>
            <person name="Leahy S.C."/>
            <person name="Altermann E."/>
            <person name="Yeoman C.J."/>
            <person name="Dunne J.C."/>
            <person name="Kong Z."/>
            <person name="Pacheco D.M."/>
            <person name="Li D."/>
            <person name="Noel S.J."/>
            <person name="Moon C.D."/>
            <person name="Cookson A.L."/>
            <person name="Attwood G.T."/>
        </authorList>
    </citation>
    <scope>NUCLEOTIDE SEQUENCE [LARGE SCALE GENOMIC DNA]</scope>
    <source>
        <strain evidence="6">ATCC 51982 / DSM 14932 / B316</strain>
    </source>
</reference>
<dbReference type="RefSeq" id="WP_013282298.1">
    <property type="nucleotide sequence ID" value="NC_014387.1"/>
</dbReference>
<evidence type="ECO:0000256" key="2">
    <source>
        <dbReference type="ARBA" id="ARBA00022679"/>
    </source>
</evidence>
<organism evidence="5 6">
    <name type="scientific">Butyrivibrio proteoclasticus (strain ATCC 51982 / DSM 14932 / B316)</name>
    <name type="common">Clostridium proteoclasticum</name>
    <dbReference type="NCBI Taxonomy" id="515622"/>
    <lineage>
        <taxon>Bacteria</taxon>
        <taxon>Bacillati</taxon>
        <taxon>Bacillota</taxon>
        <taxon>Clostridia</taxon>
        <taxon>Lachnospirales</taxon>
        <taxon>Lachnospiraceae</taxon>
        <taxon>Butyrivibrio</taxon>
    </lineage>
</organism>
<proteinExistence type="inferred from homology"/>
<keyword evidence="3 5" id="KW-0418">Kinase</keyword>
<keyword evidence="2" id="KW-0808">Transferase</keyword>
<name>E0RVW4_BUTPB</name>
<evidence type="ECO:0000256" key="1">
    <source>
        <dbReference type="ARBA" id="ARBA00010688"/>
    </source>
</evidence>
<dbReference type="HOGENOM" id="CLU_027634_0_1_9"/>
<protein>
    <submittedName>
        <fullName evidence="5">Carbohydrate kinase PfkB family</fullName>
    </submittedName>
</protein>
<dbReference type="GO" id="GO:0016301">
    <property type="term" value="F:kinase activity"/>
    <property type="evidence" value="ECO:0007669"/>
    <property type="project" value="UniProtKB-KW"/>
</dbReference>
<dbReference type="KEGG" id="bpb:bpr_I2916"/>
<dbReference type="STRING" id="515622.bpr_I2916"/>
<dbReference type="InterPro" id="IPR029056">
    <property type="entry name" value="Ribokinase-like"/>
</dbReference>
<dbReference type="EMBL" id="CP001810">
    <property type="protein sequence ID" value="ADL35646.1"/>
    <property type="molecule type" value="Genomic_DNA"/>
</dbReference>
<dbReference type="CDD" id="cd01166">
    <property type="entry name" value="KdgK"/>
    <property type="match status" value="1"/>
</dbReference>
<dbReference type="InterPro" id="IPR011611">
    <property type="entry name" value="PfkB_dom"/>
</dbReference>
<sequence length="340" mass="38358">MGDGRFDLITFGEIMLRLSPPNYERMTRGDVFDKRAGGSELNVASGVALLGLRTGIISRLPQNALGTFIKNRIRFEGVSDDYLIYDESPEARLGIYYYENGAAPRKPSIVYDRMNSSITRISLDEIPEDVYTSTRMFHTSGITLALNKNTCEVTTEMIRRFKEGGALVSFDCNYRANLWSEEDARAAIKNILPYVDILFVSEETSRRMMQKEGELKDIMKSYTLEYPVKVVCTTQREVISPRKHNFTSTIYDAQRDEFFTEKPYTNIDVIDRIGSGDAYVSGVLYGMLKYNDGQKALAYGNATSSVKNTIPGDLPASDLREIDSIIRNHQSDGPTSELNR</sequence>
<keyword evidence="6" id="KW-1185">Reference proteome</keyword>
<evidence type="ECO:0000313" key="5">
    <source>
        <dbReference type="EMBL" id="ADL35646.1"/>
    </source>
</evidence>
<dbReference type="InterPro" id="IPR052700">
    <property type="entry name" value="Carb_kinase_PfkB-like"/>
</dbReference>
<dbReference type="eggNOG" id="COG0524">
    <property type="taxonomic scope" value="Bacteria"/>
</dbReference>
<dbReference type="PANTHER" id="PTHR43320">
    <property type="entry name" value="SUGAR KINASE"/>
    <property type="match status" value="1"/>
</dbReference>
<gene>
    <name evidence="5" type="ordered locus">bpr_I2916</name>
</gene>
<evidence type="ECO:0000259" key="4">
    <source>
        <dbReference type="Pfam" id="PF00294"/>
    </source>
</evidence>
<dbReference type="AlphaFoldDB" id="E0RVW4"/>
<dbReference type="PANTHER" id="PTHR43320:SF2">
    <property type="entry name" value="2-DEHYDRO-3-DEOXYGLUCONOKINASE_2-DEHYDRO-3-DEOXYGALACTONOKINASE"/>
    <property type="match status" value="1"/>
</dbReference>
<dbReference type="Gene3D" id="3.40.1190.20">
    <property type="match status" value="1"/>
</dbReference>
<evidence type="ECO:0000313" key="6">
    <source>
        <dbReference type="Proteomes" id="UP000001299"/>
    </source>
</evidence>
<evidence type="ECO:0000256" key="3">
    <source>
        <dbReference type="ARBA" id="ARBA00022777"/>
    </source>
</evidence>
<dbReference type="Proteomes" id="UP000001299">
    <property type="component" value="Chromosome 1"/>
</dbReference>